<dbReference type="Gene3D" id="3.40.50.150">
    <property type="entry name" value="Vaccinia Virus protein VP39"/>
    <property type="match status" value="1"/>
</dbReference>
<dbReference type="SUPFAM" id="SSF53335">
    <property type="entry name" value="S-adenosyl-L-methionine-dependent methyltransferases"/>
    <property type="match status" value="1"/>
</dbReference>
<evidence type="ECO:0000256" key="1">
    <source>
        <dbReference type="ARBA" id="ARBA00022603"/>
    </source>
</evidence>
<sequence length="237" mass="27427">MNEIFRFKQFEVDQQGCAMRINTDGVLLGAFAALQHGEPKRILDIGTGTGVIALMLAQRNRQAFVDAIDIDEQAFVRSQANFRNGPFAERMNAFHVGVREMEIRCVYDLIVSNPPFFIDSLKNIDNRKTLSRHGSLSFYKSLFEKSAQVLADDGSFVIVWPIDIRNRLIGLRYASGMHNYREIFIQSFPESEPFRVISFFSKGKSSSYFKEIFYIYKERGKYSVKYVELLKDFFLNF</sequence>
<dbReference type="PRINTS" id="PR00507">
    <property type="entry name" value="N12N6MTFRASE"/>
</dbReference>
<dbReference type="CDD" id="cd02440">
    <property type="entry name" value="AdoMet_MTases"/>
    <property type="match status" value="1"/>
</dbReference>
<dbReference type="GO" id="GO:0032259">
    <property type="term" value="P:methylation"/>
    <property type="evidence" value="ECO:0007669"/>
    <property type="project" value="UniProtKB-KW"/>
</dbReference>
<dbReference type="GO" id="GO:0008168">
    <property type="term" value="F:methyltransferase activity"/>
    <property type="evidence" value="ECO:0007669"/>
    <property type="project" value="UniProtKB-KW"/>
</dbReference>
<dbReference type="InterPro" id="IPR007848">
    <property type="entry name" value="Small_mtfrase_dom"/>
</dbReference>
<dbReference type="RefSeq" id="WP_375556389.1">
    <property type="nucleotide sequence ID" value="NZ_JBBVGT010000002.1"/>
</dbReference>
<proteinExistence type="predicted"/>
<dbReference type="PANTHER" id="PTHR47739">
    <property type="entry name" value="TRNA1(VAL) (ADENINE(37)-N6)-METHYLTRANSFERASE"/>
    <property type="match status" value="1"/>
</dbReference>
<dbReference type="InterPro" id="IPR029063">
    <property type="entry name" value="SAM-dependent_MTases_sf"/>
</dbReference>
<keyword evidence="5" id="KW-1185">Reference proteome</keyword>
<accession>A0ABV5CBA6</accession>
<keyword evidence="2" id="KW-0949">S-adenosyl-L-methionine</keyword>
<reference evidence="4 5" key="1">
    <citation type="submission" date="2024-04" db="EMBL/GenBank/DDBJ databases">
        <title>Albibacterium profundi sp. nov., isolated from sediment of the Challenger Deep of Mariana Trench.</title>
        <authorList>
            <person name="Wang Y."/>
        </authorList>
    </citation>
    <scope>NUCLEOTIDE SEQUENCE [LARGE SCALE GENOMIC DNA]</scope>
    <source>
        <strain evidence="4 5">RHL897</strain>
    </source>
</reference>
<protein>
    <submittedName>
        <fullName evidence="4">Methyltransferase</fullName>
    </submittedName>
</protein>
<dbReference type="PANTHER" id="PTHR47739:SF1">
    <property type="entry name" value="TRNA1(VAL) (ADENINE(37)-N6)-METHYLTRANSFERASE"/>
    <property type="match status" value="1"/>
</dbReference>
<evidence type="ECO:0000256" key="2">
    <source>
        <dbReference type="ARBA" id="ARBA00022691"/>
    </source>
</evidence>
<organism evidence="4 5">
    <name type="scientific">Albibacterium profundi</name>
    <dbReference type="NCBI Taxonomy" id="3134906"/>
    <lineage>
        <taxon>Bacteria</taxon>
        <taxon>Pseudomonadati</taxon>
        <taxon>Bacteroidota</taxon>
        <taxon>Sphingobacteriia</taxon>
        <taxon>Sphingobacteriales</taxon>
        <taxon>Sphingobacteriaceae</taxon>
        <taxon>Albibacterium</taxon>
    </lineage>
</organism>
<feature type="domain" description="Methyltransferase small" evidence="3">
    <location>
        <begin position="34"/>
        <end position="160"/>
    </location>
</feature>
<dbReference type="Proteomes" id="UP001580928">
    <property type="component" value="Unassembled WGS sequence"/>
</dbReference>
<keyword evidence="1 4" id="KW-0489">Methyltransferase</keyword>
<gene>
    <name evidence="4" type="ORF">WKR92_03180</name>
</gene>
<dbReference type="InterPro" id="IPR002052">
    <property type="entry name" value="DNA_methylase_N6_adenine_CS"/>
</dbReference>
<dbReference type="Pfam" id="PF05175">
    <property type="entry name" value="MTS"/>
    <property type="match status" value="1"/>
</dbReference>
<dbReference type="EMBL" id="JBBVGT010000002">
    <property type="protein sequence ID" value="MFB5944829.1"/>
    <property type="molecule type" value="Genomic_DNA"/>
</dbReference>
<dbReference type="InterPro" id="IPR050210">
    <property type="entry name" value="tRNA_Adenine-N(6)_MTase"/>
</dbReference>
<comment type="caution">
    <text evidence="4">The sequence shown here is derived from an EMBL/GenBank/DDBJ whole genome shotgun (WGS) entry which is preliminary data.</text>
</comment>
<evidence type="ECO:0000313" key="5">
    <source>
        <dbReference type="Proteomes" id="UP001580928"/>
    </source>
</evidence>
<evidence type="ECO:0000313" key="4">
    <source>
        <dbReference type="EMBL" id="MFB5944829.1"/>
    </source>
</evidence>
<name>A0ABV5CBA6_9SPHI</name>
<keyword evidence="1 4" id="KW-0808">Transferase</keyword>
<dbReference type="PROSITE" id="PS00092">
    <property type="entry name" value="N6_MTASE"/>
    <property type="match status" value="1"/>
</dbReference>
<evidence type="ECO:0000259" key="3">
    <source>
        <dbReference type="Pfam" id="PF05175"/>
    </source>
</evidence>